<feature type="domain" description="Fibronectin type-III" evidence="1">
    <location>
        <begin position="220"/>
        <end position="307"/>
    </location>
</feature>
<dbReference type="STRING" id="1888891.DSOL_1954"/>
<dbReference type="InterPro" id="IPR003961">
    <property type="entry name" value="FN3_dom"/>
</dbReference>
<accession>A0A1Q8QXM6</accession>
<dbReference type="Pfam" id="PF04122">
    <property type="entry name" value="CW_binding_2"/>
    <property type="match status" value="3"/>
</dbReference>
<dbReference type="PANTHER" id="PTHR30032">
    <property type="entry name" value="N-ACETYLMURAMOYL-L-ALANINE AMIDASE-RELATED"/>
    <property type="match status" value="1"/>
</dbReference>
<dbReference type="EMBL" id="MLBF01000011">
    <property type="protein sequence ID" value="OLN32081.1"/>
    <property type="molecule type" value="Genomic_DNA"/>
</dbReference>
<proteinExistence type="predicted"/>
<sequence length="1071" mass="113696">MKKLSLNLMAIVLCILITTITLPRNTYASSVPSAPTNLTATVASSSLIYLKWDPVSDASYYYVYRASSSSGTYTNIGTVTTTNYSDASLSIDTTYYYKVKAVNSSDSSSFSAKAYATTSQPDGVPDTPADLTATAASSTQIDLTWDPVSYAVYYYVYRATSSSGTYTNITTVTTSNFSDTSVSVGTTYYYKVQAVNSFGSSSYSSKVSANTTDSVGDLSAPTALTATVVNSTQINLTWKAVSSALYYYVYRSTSSSGTYTMIGTSTSAKYNDTSISIEDTYYYKVKATNGSDSSSYSSVAYATTSQPEDVPDAPAKLTATLASSSQIDLTWDPVSFATSYYVYRATSSSGTYTNISTVTTSSYSDLAVSLATTYYYKIKAVNSFGSSDYSSKAYVNPDDYVSTLSAPTNLTATVVRSSQIYLNWDPVSNTTYYYVYRATSSSGTYSNIGTSVAANYSDASLSADTTYYYKVKAVNGTDSSALSSKAYATTSEPDDVPAIPTGLTAKVTSSTQIDLTWEPVTYAVSYYVYRATSSTGTYTSVAAVTTNNFSDTSAAVDTTYYYKIQAYNNYGTSSYSTKVSANTADVSSDLSAPTNLTATVASSTQIDLTWEPVSNATSYYVYRATSSAGTYANIATVTTTNYSDSNLSLNTTYYYKVQAINSAGSGPYSSNTQVTTSNTSTQIPSERLAGADMYETSAEVAKSGWKTSYYALIVSGENFTDALCSAPLAQKYNAPLLLTSKDTLNEQTKTQLSRLKVKNVMIIGGVGVISSVVEQSIKNMGIGVSRIAGNDRYETSIKIAQSMGQFTQAVIASGDTFPDALSIAPIAAMKGIPILLTPKDSLPDGLKAYLTKTVQSTYVVGGTGVVSENVLKQLPSPKRLSGINRYETNISIINEFANELDFDTCYVSTGEQFADALAGSALATLSNSPVILVSNPVDQSTIDFFRGKIRSIKKVTVFGGTAVVPESSLESLNGTTGGSDAPSTPTNITATSVSSSQINLTWDSVSGATSYYVYGAASSSGTYTHIATVTTTSLIDTGLSAATTYYYKVQAVNSAGSSSYSPIAYAKTNES</sequence>
<dbReference type="SUPFAM" id="SSF49265">
    <property type="entry name" value="Fibronectin type III"/>
    <property type="match status" value="5"/>
</dbReference>
<protein>
    <submittedName>
        <fullName evidence="2">N-acetylmuramoyl-L-alanine amidase</fullName>
    </submittedName>
</protein>
<feature type="domain" description="Fibronectin type-III" evidence="1">
    <location>
        <begin position="984"/>
        <end position="1071"/>
    </location>
</feature>
<dbReference type="Gene3D" id="3.40.50.12090">
    <property type="match status" value="2"/>
</dbReference>
<evidence type="ECO:0000259" key="1">
    <source>
        <dbReference type="PROSITE" id="PS50853"/>
    </source>
</evidence>
<dbReference type="Proteomes" id="UP000186102">
    <property type="component" value="Unassembled WGS sequence"/>
</dbReference>
<dbReference type="Gene3D" id="2.60.40.10">
    <property type="entry name" value="Immunoglobulins"/>
    <property type="match status" value="8"/>
</dbReference>
<gene>
    <name evidence="2" type="ORF">DSOL_1954</name>
</gene>
<dbReference type="InterPro" id="IPR036116">
    <property type="entry name" value="FN3_sf"/>
</dbReference>
<dbReference type="CDD" id="cd00063">
    <property type="entry name" value="FN3"/>
    <property type="match status" value="7"/>
</dbReference>
<evidence type="ECO:0000313" key="3">
    <source>
        <dbReference type="Proteomes" id="UP000186102"/>
    </source>
</evidence>
<keyword evidence="3" id="KW-1185">Reference proteome</keyword>
<dbReference type="RefSeq" id="WP_075364615.1">
    <property type="nucleotide sequence ID" value="NZ_MLBF01000011.1"/>
</dbReference>
<dbReference type="PANTHER" id="PTHR30032:SF8">
    <property type="entry name" value="GERMINATION-SPECIFIC N-ACETYLMURAMOYL-L-ALANINE AMIDASE"/>
    <property type="match status" value="1"/>
</dbReference>
<name>A0A1Q8QXM6_9FIRM</name>
<reference evidence="2 3" key="1">
    <citation type="submission" date="2016-09" db="EMBL/GenBank/DDBJ databases">
        <title>Complete genome of Desulfosporosinus sp. OL.</title>
        <authorList>
            <person name="Mardanov A."/>
            <person name="Beletsky A."/>
            <person name="Panova A."/>
            <person name="Karnachuk O."/>
            <person name="Ravin N."/>
        </authorList>
    </citation>
    <scope>NUCLEOTIDE SEQUENCE [LARGE SCALE GENOMIC DNA]</scope>
    <source>
        <strain evidence="2 3">OL</strain>
    </source>
</reference>
<feature type="domain" description="Fibronectin type-III" evidence="1">
    <location>
        <begin position="499"/>
        <end position="586"/>
    </location>
</feature>
<evidence type="ECO:0000313" key="2">
    <source>
        <dbReference type="EMBL" id="OLN32081.1"/>
    </source>
</evidence>
<dbReference type="InterPro" id="IPR051922">
    <property type="entry name" value="Bact_Sporulation_Assoc"/>
</dbReference>
<dbReference type="InterPro" id="IPR013783">
    <property type="entry name" value="Ig-like_fold"/>
</dbReference>
<dbReference type="InterPro" id="IPR007253">
    <property type="entry name" value="Cell_wall-bd_2"/>
</dbReference>
<feature type="domain" description="Fibronectin type-III" evidence="1">
    <location>
        <begin position="406"/>
        <end position="493"/>
    </location>
</feature>
<dbReference type="AlphaFoldDB" id="A0A1Q8QXM6"/>
<feature type="domain" description="Fibronectin type-III" evidence="1">
    <location>
        <begin position="34"/>
        <end position="121"/>
    </location>
</feature>
<organism evidence="2 3">
    <name type="scientific">Desulfosporosinus metallidurans</name>
    <dbReference type="NCBI Taxonomy" id="1888891"/>
    <lineage>
        <taxon>Bacteria</taxon>
        <taxon>Bacillati</taxon>
        <taxon>Bacillota</taxon>
        <taxon>Clostridia</taxon>
        <taxon>Eubacteriales</taxon>
        <taxon>Desulfitobacteriaceae</taxon>
        <taxon>Desulfosporosinus</taxon>
    </lineage>
</organism>
<comment type="caution">
    <text evidence="2">The sequence shown here is derived from an EMBL/GenBank/DDBJ whole genome shotgun (WGS) entry which is preliminary data.</text>
</comment>
<feature type="domain" description="Fibronectin type-III" evidence="1">
    <location>
        <begin position="313"/>
        <end position="400"/>
    </location>
</feature>
<dbReference type="SMART" id="SM00060">
    <property type="entry name" value="FN3"/>
    <property type="match status" value="8"/>
</dbReference>
<feature type="domain" description="Fibronectin type-III" evidence="1">
    <location>
        <begin position="127"/>
        <end position="214"/>
    </location>
</feature>
<dbReference type="Pfam" id="PF00041">
    <property type="entry name" value="fn3"/>
    <property type="match status" value="3"/>
</dbReference>
<dbReference type="PROSITE" id="PS50853">
    <property type="entry name" value="FN3"/>
    <property type="match status" value="8"/>
</dbReference>
<feature type="domain" description="Fibronectin type-III" evidence="1">
    <location>
        <begin position="592"/>
        <end position="679"/>
    </location>
</feature>